<keyword evidence="2" id="KW-0067">ATP-binding</keyword>
<dbReference type="GO" id="GO:0005525">
    <property type="term" value="F:GTP binding"/>
    <property type="evidence" value="ECO:0007669"/>
    <property type="project" value="InterPro"/>
</dbReference>
<dbReference type="Pfam" id="PF00350">
    <property type="entry name" value="Dynamin_N"/>
    <property type="match status" value="1"/>
</dbReference>
<gene>
    <name evidence="2" type="ORF">E9229_003692</name>
</gene>
<name>A0A839QRZ5_9MICC</name>
<evidence type="ECO:0000313" key="2">
    <source>
        <dbReference type="EMBL" id="MBB2997445.1"/>
    </source>
</evidence>
<dbReference type="PANTHER" id="PTHR42698:SF1">
    <property type="entry name" value="GTPASE ERA, MITOCHONDRIAL"/>
    <property type="match status" value="1"/>
</dbReference>
<dbReference type="InterPro" id="IPR005662">
    <property type="entry name" value="GTPase_Era-like"/>
</dbReference>
<dbReference type="GO" id="GO:0005524">
    <property type="term" value="F:ATP binding"/>
    <property type="evidence" value="ECO:0007669"/>
    <property type="project" value="UniProtKB-KW"/>
</dbReference>
<dbReference type="GO" id="GO:0043024">
    <property type="term" value="F:ribosomal small subunit binding"/>
    <property type="evidence" value="ECO:0007669"/>
    <property type="project" value="TreeGrafter"/>
</dbReference>
<evidence type="ECO:0000259" key="1">
    <source>
        <dbReference type="Pfam" id="PF00350"/>
    </source>
</evidence>
<reference evidence="2 3" key="1">
    <citation type="submission" date="2020-08" db="EMBL/GenBank/DDBJ databases">
        <title>Sequencing the genomes of 1000 actinobacteria strains.</title>
        <authorList>
            <person name="Klenk H.-P."/>
        </authorList>
    </citation>
    <scope>NUCLEOTIDE SEQUENCE [LARGE SCALE GENOMIC DNA]</scope>
    <source>
        <strain evidence="2 3">DSM 22826</strain>
    </source>
</reference>
<protein>
    <submittedName>
        <fullName evidence="2">Energy-coupling factor transporter ATP-binding protein EcfA2</fullName>
    </submittedName>
</protein>
<dbReference type="InterPro" id="IPR045063">
    <property type="entry name" value="Dynamin_N"/>
</dbReference>
<dbReference type="Gene3D" id="3.40.50.300">
    <property type="entry name" value="P-loop containing nucleotide triphosphate hydrolases"/>
    <property type="match status" value="1"/>
</dbReference>
<sequence>MTTAHGADPGATPETAPADQRALALLADVRASLARISLPLAVPGVAEARRAAAAALEQLDDYILPRYASLEAPLLAVVGGSTGSGKSTLVNALVGRPVTRAGAIRPTTRQPVLLHHPSDARWLTDGRILPSLARVTDPPQPGGAPLPADRVGANPDTGAIGSLILIADSEVPAGIALLDAPDIDSVSDENRRLANQLLAAADLWIFVTTANRYADAVPWKLLAEAARRRIMVSVVLDRIPAGVESEITADLRSMLRCEGLGEARIFAVAEAELDGLDMLPATSAIELKSWLDGLAADAGARRCVARQTLAGTVAGLAGTAAAISEALSGQEAARRDLARVVDAAFDVAGETIVAATTDGTLLRGEVLARWQDFVGTGEFFRSLETGIGRMRDRIGAFFSGKPKPAATVGEAIETGLHAVIVEANANACEEAARHWRSDPAGRRLLEAVDLAAPDEGFGPRAAAEIRAWQKDLMDVIAAEGADKRKHARMVSFGINGVAAALMIVVFASTAGLTGLEVGIAGGSAVVGQKLLEAIFGEDAVRRLSTRARQSLEERTQALLDTEAERFRKLLLPPPGAPTAADFDSYSGQLEKLSSGERA</sequence>
<dbReference type="PANTHER" id="PTHR42698">
    <property type="entry name" value="GTPASE ERA"/>
    <property type="match status" value="1"/>
</dbReference>
<proteinExistence type="predicted"/>
<dbReference type="InterPro" id="IPR027417">
    <property type="entry name" value="P-loop_NTPase"/>
</dbReference>
<dbReference type="Proteomes" id="UP000523000">
    <property type="component" value="Unassembled WGS sequence"/>
</dbReference>
<dbReference type="GO" id="GO:0000028">
    <property type="term" value="P:ribosomal small subunit assembly"/>
    <property type="evidence" value="ECO:0007669"/>
    <property type="project" value="TreeGrafter"/>
</dbReference>
<feature type="domain" description="Dynamin N-terminal" evidence="1">
    <location>
        <begin position="77"/>
        <end position="226"/>
    </location>
</feature>
<dbReference type="AlphaFoldDB" id="A0A839QRZ5"/>
<keyword evidence="3" id="KW-1185">Reference proteome</keyword>
<evidence type="ECO:0000313" key="3">
    <source>
        <dbReference type="Proteomes" id="UP000523000"/>
    </source>
</evidence>
<dbReference type="EMBL" id="JACHVS010000002">
    <property type="protein sequence ID" value="MBB2997445.1"/>
    <property type="molecule type" value="Genomic_DNA"/>
</dbReference>
<organism evidence="2 3">
    <name type="scientific">Paeniglutamicibacter cryotolerans</name>
    <dbReference type="NCBI Taxonomy" id="670079"/>
    <lineage>
        <taxon>Bacteria</taxon>
        <taxon>Bacillati</taxon>
        <taxon>Actinomycetota</taxon>
        <taxon>Actinomycetes</taxon>
        <taxon>Micrococcales</taxon>
        <taxon>Micrococcaceae</taxon>
        <taxon>Paeniglutamicibacter</taxon>
    </lineage>
</organism>
<dbReference type="GO" id="GO:0005829">
    <property type="term" value="C:cytosol"/>
    <property type="evidence" value="ECO:0007669"/>
    <property type="project" value="TreeGrafter"/>
</dbReference>
<dbReference type="GO" id="GO:0019843">
    <property type="term" value="F:rRNA binding"/>
    <property type="evidence" value="ECO:0007669"/>
    <property type="project" value="TreeGrafter"/>
</dbReference>
<keyword evidence="2" id="KW-0547">Nucleotide-binding</keyword>
<accession>A0A839QRZ5</accession>
<dbReference type="SUPFAM" id="SSF52540">
    <property type="entry name" value="P-loop containing nucleoside triphosphate hydrolases"/>
    <property type="match status" value="1"/>
</dbReference>
<comment type="caution">
    <text evidence="2">The sequence shown here is derived from an EMBL/GenBank/DDBJ whole genome shotgun (WGS) entry which is preliminary data.</text>
</comment>